<dbReference type="Proteomes" id="UP001165663">
    <property type="component" value="Unassembled WGS sequence"/>
</dbReference>
<name>A0A9P3V0A9_9MYCO</name>
<sequence>MTPQPTISVPGGLVWAKRVRPAQPSAARPLLVVHGGPGLPHYYLSALERLSDEREVIFWDQLGCGNSQRPADRTLWTMPRSVAEMASVITTLRLSDFHVFGNSWGAMLALQYLLDAPGGVRTLTLSNSAASIPVFAANVIRLKADLDWATRDAIDRHEAAGTTGSAAYRAAVTTWNQTHLCRRQPWPDDLYDAFADMGTEIFETMFGPSVFRIVGTMRDWDVVDRLGGITTPTLLLAARYDEFPPEHMREMHRRIQGSSFEFFEHSAHLPFIEEPERFDALMRDFLRRHD</sequence>
<dbReference type="PANTHER" id="PTHR43798:SF33">
    <property type="entry name" value="HYDROLASE, PUTATIVE (AFU_ORTHOLOGUE AFUA_2G14860)-RELATED"/>
    <property type="match status" value="1"/>
</dbReference>
<feature type="active site" description="Proton donor" evidence="8">
    <location>
        <position position="268"/>
    </location>
</feature>
<evidence type="ECO:0000256" key="3">
    <source>
        <dbReference type="ARBA" id="ARBA00012568"/>
    </source>
</evidence>
<comment type="caution">
    <text evidence="11">The sequence shown here is derived from an EMBL/GenBank/DDBJ whole genome shotgun (WGS) entry which is preliminary data.</text>
</comment>
<comment type="similarity">
    <text evidence="2 7">Belongs to the peptidase S33 family.</text>
</comment>
<gene>
    <name evidence="11" type="primary">pip</name>
    <name evidence="11" type="ORF">Mkiyose1413_33100</name>
    <name evidence="10" type="ORF">SRL2020028_51590</name>
</gene>
<evidence type="ECO:0000256" key="4">
    <source>
        <dbReference type="ARBA" id="ARBA00021843"/>
    </source>
</evidence>
<dbReference type="Gene3D" id="3.40.50.1820">
    <property type="entry name" value="alpha/beta hydrolase"/>
    <property type="match status" value="1"/>
</dbReference>
<evidence type="ECO:0000313" key="11">
    <source>
        <dbReference type="EMBL" id="GLD31427.1"/>
    </source>
</evidence>
<dbReference type="InterPro" id="IPR005945">
    <property type="entry name" value="Pro_imino_pep"/>
</dbReference>
<dbReference type="GO" id="GO:0016020">
    <property type="term" value="C:membrane"/>
    <property type="evidence" value="ECO:0007669"/>
    <property type="project" value="TreeGrafter"/>
</dbReference>
<dbReference type="EMBL" id="BRZI01000025">
    <property type="protein sequence ID" value="GLD31427.1"/>
    <property type="molecule type" value="Genomic_DNA"/>
</dbReference>
<dbReference type="PIRSF" id="PIRSF005539">
    <property type="entry name" value="Pept_S33_TRI_F1"/>
    <property type="match status" value="1"/>
</dbReference>
<dbReference type="GeneID" id="83630681"/>
<dbReference type="Proteomes" id="UP001064782">
    <property type="component" value="Unassembled WGS sequence"/>
</dbReference>
<dbReference type="EC" id="3.4.11.5" evidence="3"/>
<dbReference type="Pfam" id="PF00561">
    <property type="entry name" value="Abhydrolase_1"/>
    <property type="match status" value="1"/>
</dbReference>
<dbReference type="GO" id="GO:0004177">
    <property type="term" value="F:aminopeptidase activity"/>
    <property type="evidence" value="ECO:0007669"/>
    <property type="project" value="UniProtKB-EC"/>
</dbReference>
<comment type="catalytic activity">
    <reaction evidence="1">
        <text>Release of N-terminal proline from a peptide.</text>
        <dbReference type="EC" id="3.4.11.5"/>
    </reaction>
</comment>
<proteinExistence type="inferred from homology"/>
<evidence type="ECO:0000313" key="12">
    <source>
        <dbReference type="Proteomes" id="UP001064782"/>
    </source>
</evidence>
<dbReference type="AlphaFoldDB" id="A0A9P3V0A9"/>
<organism evidence="11 12">
    <name type="scientific">Mycobacterium kiyosense</name>
    <dbReference type="NCBI Taxonomy" id="2871094"/>
    <lineage>
        <taxon>Bacteria</taxon>
        <taxon>Bacillati</taxon>
        <taxon>Actinomycetota</taxon>
        <taxon>Actinomycetes</taxon>
        <taxon>Mycobacteriales</taxon>
        <taxon>Mycobacteriaceae</taxon>
        <taxon>Mycobacterium</taxon>
    </lineage>
</organism>
<reference evidence="11" key="1">
    <citation type="submission" date="2022-08" db="EMBL/GenBank/DDBJ databases">
        <title>Mycobacterium kiyosense sp. nov., scotochromogenic slow-glowing species isolated from respiratory specimens.</title>
        <authorList>
            <person name="Fukano H."/>
            <person name="Kazumi Y."/>
            <person name="Sakagami N."/>
            <person name="Ato M."/>
            <person name="Mitarai S."/>
            <person name="Hoshino Y."/>
        </authorList>
    </citation>
    <scope>NUCLEOTIDE SEQUENCE</scope>
    <source>
        <strain evidence="11">1413</strain>
        <strain evidence="10">SRL2020-028</strain>
    </source>
</reference>
<keyword evidence="5 7" id="KW-0378">Hydrolase</keyword>
<dbReference type="InterPro" id="IPR002410">
    <property type="entry name" value="Peptidase_S33"/>
</dbReference>
<evidence type="ECO:0000256" key="7">
    <source>
        <dbReference type="PIRNR" id="PIRNR005539"/>
    </source>
</evidence>
<evidence type="ECO:0000256" key="2">
    <source>
        <dbReference type="ARBA" id="ARBA00010088"/>
    </source>
</evidence>
<dbReference type="InterPro" id="IPR029058">
    <property type="entry name" value="AB_hydrolase_fold"/>
</dbReference>
<dbReference type="RefSeq" id="WP_236984435.1">
    <property type="nucleotide sequence ID" value="NZ_BRXE01000105.1"/>
</dbReference>
<dbReference type="SUPFAM" id="SSF53474">
    <property type="entry name" value="alpha/beta-Hydrolases"/>
    <property type="match status" value="1"/>
</dbReference>
<evidence type="ECO:0000256" key="8">
    <source>
        <dbReference type="PIRSR" id="PIRSR005539-1"/>
    </source>
</evidence>
<keyword evidence="12" id="KW-1185">Reference proteome</keyword>
<dbReference type="InterPro" id="IPR000073">
    <property type="entry name" value="AB_hydrolase_1"/>
</dbReference>
<evidence type="ECO:0000256" key="1">
    <source>
        <dbReference type="ARBA" id="ARBA00001585"/>
    </source>
</evidence>
<evidence type="ECO:0000313" key="10">
    <source>
        <dbReference type="EMBL" id="GLB85903.1"/>
    </source>
</evidence>
<protein>
    <recommendedName>
        <fullName evidence="4">Proline iminopeptidase</fullName>
        <ecNumber evidence="3">3.4.11.5</ecNumber>
    </recommendedName>
    <alternativeName>
        <fullName evidence="6">Prolyl aminopeptidase</fullName>
    </alternativeName>
</protein>
<dbReference type="InterPro" id="IPR050266">
    <property type="entry name" value="AB_hydrolase_sf"/>
</dbReference>
<evidence type="ECO:0000259" key="9">
    <source>
        <dbReference type="Pfam" id="PF00561"/>
    </source>
</evidence>
<evidence type="ECO:0000256" key="5">
    <source>
        <dbReference type="ARBA" id="ARBA00022801"/>
    </source>
</evidence>
<dbReference type="PANTHER" id="PTHR43798">
    <property type="entry name" value="MONOACYLGLYCEROL LIPASE"/>
    <property type="match status" value="1"/>
</dbReference>
<dbReference type="PRINTS" id="PR00793">
    <property type="entry name" value="PROAMNOPTASE"/>
</dbReference>
<feature type="domain" description="AB hydrolase-1" evidence="9">
    <location>
        <begin position="29"/>
        <end position="275"/>
    </location>
</feature>
<evidence type="ECO:0000256" key="6">
    <source>
        <dbReference type="ARBA" id="ARBA00029605"/>
    </source>
</evidence>
<feature type="active site" evidence="8">
    <location>
        <position position="241"/>
    </location>
</feature>
<feature type="active site" description="Nucleophile" evidence="8">
    <location>
        <position position="103"/>
    </location>
</feature>
<accession>A0A9P3V0A9</accession>
<dbReference type="EMBL" id="BRXE01000105">
    <property type="protein sequence ID" value="GLB85903.1"/>
    <property type="molecule type" value="Genomic_DNA"/>
</dbReference>
<dbReference type="NCBIfam" id="TIGR01250">
    <property type="entry name" value="pro_imino_pep_2"/>
    <property type="match status" value="1"/>
</dbReference>
<dbReference type="GO" id="GO:0006508">
    <property type="term" value="P:proteolysis"/>
    <property type="evidence" value="ECO:0007669"/>
    <property type="project" value="InterPro"/>
</dbReference>